<proteinExistence type="predicted"/>
<dbReference type="Proteomes" id="UP000191901">
    <property type="component" value="Chromosome"/>
</dbReference>
<feature type="region of interest" description="Disordered" evidence="1">
    <location>
        <begin position="1"/>
        <end position="22"/>
    </location>
</feature>
<evidence type="ECO:0000256" key="1">
    <source>
        <dbReference type="SAM" id="MobiDB-lite"/>
    </source>
</evidence>
<sequence>MAKRPKHTQAHMSRTVSKRQSTFFRQRTRTQMEYYMGAKLIEVGVDPKIAIYRWSVEDQGANEVWTYSAYWGDSREKLEQAEA</sequence>
<name>A0A1Z3HQ18_9CYAN</name>
<dbReference type="EMBL" id="CP021983">
    <property type="protein sequence ID" value="ASC72247.1"/>
    <property type="molecule type" value="Genomic_DNA"/>
</dbReference>
<dbReference type="AlphaFoldDB" id="A0A1Z3HQ18"/>
<organism evidence="2 3">
    <name type="scientific">Halomicronema hongdechloris C2206</name>
    <dbReference type="NCBI Taxonomy" id="1641165"/>
    <lineage>
        <taxon>Bacteria</taxon>
        <taxon>Bacillati</taxon>
        <taxon>Cyanobacteriota</taxon>
        <taxon>Cyanophyceae</taxon>
        <taxon>Nodosilineales</taxon>
        <taxon>Nodosilineaceae</taxon>
        <taxon>Halomicronema</taxon>
    </lineage>
</organism>
<dbReference type="KEGG" id="hhg:XM38_032020"/>
<dbReference type="OrthoDB" id="466434at2"/>
<reference evidence="2 3" key="1">
    <citation type="journal article" date="2016" name="Biochim. Biophys. Acta">
        <title>Characterization of red-shifted phycobilisomes isolated from the chlorophyll f-containing cyanobacterium Halomicronema hongdechloris.</title>
        <authorList>
            <person name="Li Y."/>
            <person name="Lin Y."/>
            <person name="Garvey C.J."/>
            <person name="Birch D."/>
            <person name="Corkery R.W."/>
            <person name="Loughlin P.C."/>
            <person name="Scheer H."/>
            <person name="Willows R.D."/>
            <person name="Chen M."/>
        </authorList>
    </citation>
    <scope>NUCLEOTIDE SEQUENCE [LARGE SCALE GENOMIC DNA]</scope>
    <source>
        <strain evidence="2 3">C2206</strain>
    </source>
</reference>
<protein>
    <submittedName>
        <fullName evidence="2">Uncharacterized protein</fullName>
    </submittedName>
</protein>
<accession>A0A1Z3HQ18</accession>
<keyword evidence="3" id="KW-1185">Reference proteome</keyword>
<dbReference type="RefSeq" id="WP_080804827.1">
    <property type="nucleotide sequence ID" value="NZ_CP021983.2"/>
</dbReference>
<evidence type="ECO:0000313" key="3">
    <source>
        <dbReference type="Proteomes" id="UP000191901"/>
    </source>
</evidence>
<evidence type="ECO:0000313" key="2">
    <source>
        <dbReference type="EMBL" id="ASC72247.1"/>
    </source>
</evidence>
<gene>
    <name evidence="2" type="ORF">XM38_032020</name>
</gene>